<dbReference type="EMBL" id="UINC01031342">
    <property type="protein sequence ID" value="SVB17228.1"/>
    <property type="molecule type" value="Genomic_DNA"/>
</dbReference>
<sequence>MLVAVEIHYLILVIKVDHPPAPLALTAAAQETGVAQSHVRHFARQDRLARVGYTGGHVSNLTNTSPDHNLEKNFL</sequence>
<protein>
    <submittedName>
        <fullName evidence="1">Uncharacterized protein</fullName>
    </submittedName>
</protein>
<organism evidence="1">
    <name type="scientific">marine metagenome</name>
    <dbReference type="NCBI Taxonomy" id="408172"/>
    <lineage>
        <taxon>unclassified sequences</taxon>
        <taxon>metagenomes</taxon>
        <taxon>ecological metagenomes</taxon>
    </lineage>
</organism>
<reference evidence="1" key="1">
    <citation type="submission" date="2018-05" db="EMBL/GenBank/DDBJ databases">
        <authorList>
            <person name="Lanie J.A."/>
            <person name="Ng W.-L."/>
            <person name="Kazmierczak K.M."/>
            <person name="Andrzejewski T.M."/>
            <person name="Davidsen T.M."/>
            <person name="Wayne K.J."/>
            <person name="Tettelin H."/>
            <person name="Glass J.I."/>
            <person name="Rusch D."/>
            <person name="Podicherti R."/>
            <person name="Tsui H.-C.T."/>
            <person name="Winkler M.E."/>
        </authorList>
    </citation>
    <scope>NUCLEOTIDE SEQUENCE</scope>
</reference>
<evidence type="ECO:0000313" key="1">
    <source>
        <dbReference type="EMBL" id="SVB17228.1"/>
    </source>
</evidence>
<dbReference type="AlphaFoldDB" id="A0A382BTT0"/>
<name>A0A382BTT0_9ZZZZ</name>
<gene>
    <name evidence="1" type="ORF">METZ01_LOCUS170082</name>
</gene>
<proteinExistence type="predicted"/>
<accession>A0A382BTT0</accession>